<feature type="domain" description="Probable transposase IS891/IS1136/IS1341" evidence="1">
    <location>
        <begin position="4"/>
        <end position="62"/>
    </location>
</feature>
<dbReference type="EMBL" id="JACHGM010000007">
    <property type="protein sequence ID" value="MBB5141656.1"/>
    <property type="molecule type" value="Genomic_DNA"/>
</dbReference>
<name>A0AB34Z3I6_BORAF</name>
<dbReference type="RefSeq" id="WP_011703905.1">
    <property type="nucleotide sequence ID" value="NZ_CAXOVT010000005.1"/>
</dbReference>
<dbReference type="InterPro" id="IPR001959">
    <property type="entry name" value="Transposase"/>
</dbReference>
<evidence type="ECO:0000313" key="2">
    <source>
        <dbReference type="EMBL" id="MBB5141656.1"/>
    </source>
</evidence>
<dbReference type="AlphaFoldDB" id="A0AB34Z3I6"/>
<dbReference type="Proteomes" id="UP000529652">
    <property type="component" value="Unassembled WGS sequence"/>
</dbReference>
<proteinExistence type="predicted"/>
<protein>
    <submittedName>
        <fullName evidence="2">Transposase</fullName>
    </submittedName>
</protein>
<sequence>MPKKVGKKQKGYINRTKSKLRAFKLHNKISNQRKDFSHRLSYYFISNYKNTIIENLSVKGMQKGIFGKSINNLGWHEFVRKLSYKLERHGFCFHKVDRYFPSIKL</sequence>
<reference evidence="2 3" key="1">
    <citation type="submission" date="2020-08" db="EMBL/GenBank/DDBJ databases">
        <title>Genomic Encyclopedia of Type Strains, Phase IV (KMG-IV): sequencing the most valuable type-strain genomes for metagenomic binning, comparative biology and taxonomic classification.</title>
        <authorList>
            <person name="Goeker M."/>
        </authorList>
    </citation>
    <scope>NUCLEOTIDE SEQUENCE [LARGE SCALE GENOMIC DNA]</scope>
    <source>
        <strain evidence="2 3">DSM 10508</strain>
    </source>
</reference>
<accession>A0AB34Z3I6</accession>
<evidence type="ECO:0000313" key="3">
    <source>
        <dbReference type="Proteomes" id="UP000529652"/>
    </source>
</evidence>
<evidence type="ECO:0000259" key="1">
    <source>
        <dbReference type="Pfam" id="PF01385"/>
    </source>
</evidence>
<organism evidence="2 3">
    <name type="scientific">Borreliella afzelii</name>
    <name type="common">Borrelia afzelii</name>
    <dbReference type="NCBI Taxonomy" id="29518"/>
    <lineage>
        <taxon>Bacteria</taxon>
        <taxon>Pseudomonadati</taxon>
        <taxon>Spirochaetota</taxon>
        <taxon>Spirochaetia</taxon>
        <taxon>Spirochaetales</taxon>
        <taxon>Borreliaceae</taxon>
        <taxon>Borreliella</taxon>
    </lineage>
</organism>
<gene>
    <name evidence="2" type="ORF">HNP63_001077</name>
</gene>
<comment type="caution">
    <text evidence="2">The sequence shown here is derived from an EMBL/GenBank/DDBJ whole genome shotgun (WGS) entry which is preliminary data.</text>
</comment>
<dbReference type="Pfam" id="PF01385">
    <property type="entry name" value="OrfB_IS605"/>
    <property type="match status" value="1"/>
</dbReference>